<dbReference type="Gene3D" id="3.40.50.10140">
    <property type="entry name" value="Toll/interleukin-1 receptor homology (TIR) domain"/>
    <property type="match status" value="1"/>
</dbReference>
<dbReference type="HOGENOM" id="CLU_665354_0_0_5"/>
<dbReference type="InterPro" id="IPR035897">
    <property type="entry name" value="Toll_tir_struct_dom_sf"/>
</dbReference>
<dbReference type="EMBL" id="CP010803">
    <property type="protein sequence ID" value="AJY46863.1"/>
    <property type="molecule type" value="Genomic_DNA"/>
</dbReference>
<dbReference type="PATRIC" id="fig|1486262.3.peg.3346"/>
<dbReference type="Pfam" id="PF13676">
    <property type="entry name" value="TIR_2"/>
    <property type="match status" value="1"/>
</dbReference>
<dbReference type="AlphaFoldDB" id="A0A0D5LU42"/>
<feature type="domain" description="TIR" evidence="1">
    <location>
        <begin position="94"/>
        <end position="220"/>
    </location>
</feature>
<dbReference type="STRING" id="1486262.TM49_16185"/>
<protein>
    <submittedName>
        <fullName evidence="2">Molecular chaperone Tir</fullName>
    </submittedName>
</protein>
<dbReference type="InterPro" id="IPR000157">
    <property type="entry name" value="TIR_dom"/>
</dbReference>
<dbReference type="RefSeq" id="WP_045682786.1">
    <property type="nucleotide sequence ID" value="NZ_CP010803.1"/>
</dbReference>
<evidence type="ECO:0000313" key="3">
    <source>
        <dbReference type="Proteomes" id="UP000032611"/>
    </source>
</evidence>
<dbReference type="GO" id="GO:0007165">
    <property type="term" value="P:signal transduction"/>
    <property type="evidence" value="ECO:0007669"/>
    <property type="project" value="InterPro"/>
</dbReference>
<name>A0A0D5LU42_MAREN</name>
<dbReference type="KEGG" id="mey:TM49_16185"/>
<sequence>MIQFEIGGKKVHPDKIGDVLMQAEMENLSAQIREKIGSIRDPETGEFPTVVIRGDSRDDLHMHVEGSPELIELVRRRMGGDEERTNAMEEEVTGEPRAFLSFTWDDRVLAERIATSLQANGIDTWWAEWCIGAGDSLRQKIDEGLGNCTHFLVLLTPNSISKPWVNQEMDAGLMRKLNRNCKFIPVRYELQPSALPPLLSGMLAPEIKADEDITQLINDIHGISRRPPLGKAPHGASVETKTGYSAAANAVARYFVEATKYGCSMDPMIDVGPLAKEAGLTEEDTKDALYELSAFFRDNHFHVLVRSCLFTEFDRHWKDWDPREDALKLAADIMNDESFPADSKSIADQYGWDPRRLNPAATYLHERGLIRDYKVTGQPQFEYYRIVGKADEMRRFLKSMQ</sequence>
<accession>A0A0D5LU42</accession>
<dbReference type="SUPFAM" id="SSF52200">
    <property type="entry name" value="Toll/Interleukin receptor TIR domain"/>
    <property type="match status" value="1"/>
</dbReference>
<proteinExistence type="predicted"/>
<dbReference type="OrthoDB" id="7064950at2"/>
<gene>
    <name evidence="2" type="ORF">TM49_16185</name>
</gene>
<evidence type="ECO:0000313" key="2">
    <source>
        <dbReference type="EMBL" id="AJY46863.1"/>
    </source>
</evidence>
<evidence type="ECO:0000259" key="1">
    <source>
        <dbReference type="PROSITE" id="PS50104"/>
    </source>
</evidence>
<organism evidence="2 3">
    <name type="scientific">Martelella endophytica</name>
    <dbReference type="NCBI Taxonomy" id="1486262"/>
    <lineage>
        <taxon>Bacteria</taxon>
        <taxon>Pseudomonadati</taxon>
        <taxon>Pseudomonadota</taxon>
        <taxon>Alphaproteobacteria</taxon>
        <taxon>Hyphomicrobiales</taxon>
        <taxon>Aurantimonadaceae</taxon>
        <taxon>Martelella</taxon>
    </lineage>
</organism>
<keyword evidence="3" id="KW-1185">Reference proteome</keyword>
<dbReference type="Proteomes" id="UP000032611">
    <property type="component" value="Chromosome"/>
</dbReference>
<reference evidence="2 3" key="1">
    <citation type="journal article" date="2015" name="Genome Announc.">
        <title>Complete genome sequence of Martelella endophytica YC6887, which has antifungal activity associated with a halophyte.</title>
        <authorList>
            <person name="Khan A."/>
            <person name="Khan H."/>
            <person name="Chung E.J."/>
            <person name="Hossain M.T."/>
            <person name="Chung Y.R."/>
        </authorList>
    </citation>
    <scope>NUCLEOTIDE SEQUENCE [LARGE SCALE GENOMIC DNA]</scope>
    <source>
        <strain evidence="2">YC6887</strain>
    </source>
</reference>
<dbReference type="PROSITE" id="PS50104">
    <property type="entry name" value="TIR"/>
    <property type="match status" value="1"/>
</dbReference>